<name>A0A6I2UJY7_9FIRM</name>
<dbReference type="Pfam" id="PF07690">
    <property type="entry name" value="MFS_1"/>
    <property type="match status" value="1"/>
</dbReference>
<dbReference type="GO" id="GO:0022857">
    <property type="term" value="F:transmembrane transporter activity"/>
    <property type="evidence" value="ECO:0007669"/>
    <property type="project" value="InterPro"/>
</dbReference>
<dbReference type="PANTHER" id="PTHR23531:SF1">
    <property type="entry name" value="QUINOLENE RESISTANCE PROTEIN NORA"/>
    <property type="match status" value="1"/>
</dbReference>
<dbReference type="GeneID" id="96779858"/>
<feature type="transmembrane region" description="Helical" evidence="6">
    <location>
        <begin position="364"/>
        <end position="382"/>
    </location>
</feature>
<feature type="transmembrane region" description="Helical" evidence="6">
    <location>
        <begin position="334"/>
        <end position="352"/>
    </location>
</feature>
<organism evidence="8 9">
    <name type="scientific">Anaerovibrio slackiae</name>
    <dbReference type="NCBI Taxonomy" id="2652309"/>
    <lineage>
        <taxon>Bacteria</taxon>
        <taxon>Bacillati</taxon>
        <taxon>Bacillota</taxon>
        <taxon>Negativicutes</taxon>
        <taxon>Selenomonadales</taxon>
        <taxon>Selenomonadaceae</taxon>
        <taxon>Anaerovibrio</taxon>
    </lineage>
</organism>
<evidence type="ECO:0000256" key="1">
    <source>
        <dbReference type="ARBA" id="ARBA00004651"/>
    </source>
</evidence>
<sequence length="407" mass="44339">MKKEPLWTRGFVLDTFINLGIYIIYYMLMVVIAVEALHMGATVAEAGLATGIYIIGVLLARLVGGRYIELMGRKKMLYAGVIFYLLTTVLYFAFNSMTTLYGVRLLNGIGYGVAATATGTIIAGVIPQSRRGEGINYFALSLSLAAGVGPLLGMLLQDYFSFAHIVNFCIAILGACLLATFFLPVEEIELSPEKLAELKSFRLDNFIEPRVLAISTVAFFMGICYSGVLSFLGAYTKELGLDGAGPVFFVVYAIVITVIRPFAGVMFDRKGEDFVMYPCYLALFIGLMLLGQAQGMVLMIAASIFIGLGYGTFMSNGQAICVKLTPAYRSGIAVSTYFIMLDVGLGFGPYFLGAFKEIIGFNGIYEATAVGALACAAIYYLAYARKRDRNSQELAEDDSMEQILEME</sequence>
<feature type="transmembrane region" description="Helical" evidence="6">
    <location>
        <begin position="162"/>
        <end position="185"/>
    </location>
</feature>
<keyword evidence="3 6" id="KW-0812">Transmembrane</keyword>
<dbReference type="RefSeq" id="WP_154408067.1">
    <property type="nucleotide sequence ID" value="NZ_VUNR01000040.1"/>
</dbReference>
<dbReference type="InterPro" id="IPR020846">
    <property type="entry name" value="MFS_dom"/>
</dbReference>
<evidence type="ECO:0000259" key="7">
    <source>
        <dbReference type="PROSITE" id="PS50850"/>
    </source>
</evidence>
<dbReference type="AlphaFoldDB" id="A0A6I2UJY7"/>
<protein>
    <submittedName>
        <fullName evidence="8">MFS transporter</fullName>
    </submittedName>
</protein>
<accession>A0A6I2UJY7</accession>
<keyword evidence="4 6" id="KW-1133">Transmembrane helix</keyword>
<gene>
    <name evidence="8" type="ORF">FYJ84_13070</name>
</gene>
<feature type="transmembrane region" description="Helical" evidence="6">
    <location>
        <begin position="274"/>
        <end position="290"/>
    </location>
</feature>
<dbReference type="InterPro" id="IPR011701">
    <property type="entry name" value="MFS"/>
</dbReference>
<evidence type="ECO:0000256" key="6">
    <source>
        <dbReference type="SAM" id="Phobius"/>
    </source>
</evidence>
<feature type="transmembrane region" description="Helical" evidence="6">
    <location>
        <begin position="211"/>
        <end position="235"/>
    </location>
</feature>
<dbReference type="Proteomes" id="UP000433181">
    <property type="component" value="Unassembled WGS sequence"/>
</dbReference>
<dbReference type="InterPro" id="IPR036259">
    <property type="entry name" value="MFS_trans_sf"/>
</dbReference>
<dbReference type="PROSITE" id="PS50850">
    <property type="entry name" value="MFS"/>
    <property type="match status" value="1"/>
</dbReference>
<dbReference type="InterPro" id="IPR005829">
    <property type="entry name" value="Sugar_transporter_CS"/>
</dbReference>
<feature type="transmembrane region" description="Helical" evidence="6">
    <location>
        <begin position="137"/>
        <end position="156"/>
    </location>
</feature>
<dbReference type="CDD" id="cd17489">
    <property type="entry name" value="MFS_YfcJ_like"/>
    <property type="match status" value="1"/>
</dbReference>
<evidence type="ECO:0000256" key="4">
    <source>
        <dbReference type="ARBA" id="ARBA00022989"/>
    </source>
</evidence>
<feature type="transmembrane region" description="Helical" evidence="6">
    <location>
        <begin position="296"/>
        <end position="313"/>
    </location>
</feature>
<proteinExistence type="predicted"/>
<evidence type="ECO:0000313" key="8">
    <source>
        <dbReference type="EMBL" id="MSU09904.1"/>
    </source>
</evidence>
<dbReference type="GO" id="GO:0005886">
    <property type="term" value="C:plasma membrane"/>
    <property type="evidence" value="ECO:0007669"/>
    <property type="project" value="UniProtKB-SubCell"/>
</dbReference>
<dbReference type="EMBL" id="VUNR01000040">
    <property type="protein sequence ID" value="MSU09904.1"/>
    <property type="molecule type" value="Genomic_DNA"/>
</dbReference>
<feature type="transmembrane region" description="Helical" evidence="6">
    <location>
        <begin position="76"/>
        <end position="94"/>
    </location>
</feature>
<dbReference type="PROSITE" id="PS00216">
    <property type="entry name" value="SUGAR_TRANSPORT_1"/>
    <property type="match status" value="1"/>
</dbReference>
<dbReference type="InterPro" id="IPR052714">
    <property type="entry name" value="MFS_Exporter"/>
</dbReference>
<keyword evidence="5 6" id="KW-0472">Membrane</keyword>
<evidence type="ECO:0000256" key="5">
    <source>
        <dbReference type="ARBA" id="ARBA00023136"/>
    </source>
</evidence>
<keyword evidence="9" id="KW-1185">Reference proteome</keyword>
<comment type="caution">
    <text evidence="8">The sequence shown here is derived from an EMBL/GenBank/DDBJ whole genome shotgun (WGS) entry which is preliminary data.</text>
</comment>
<keyword evidence="2" id="KW-0813">Transport</keyword>
<dbReference type="PANTHER" id="PTHR23531">
    <property type="entry name" value="QUINOLENE RESISTANCE PROTEIN NORA"/>
    <property type="match status" value="1"/>
</dbReference>
<reference evidence="8 9" key="1">
    <citation type="submission" date="2019-08" db="EMBL/GenBank/DDBJ databases">
        <title>In-depth cultivation of the pig gut microbiome towards novel bacterial diversity and tailored functional studies.</title>
        <authorList>
            <person name="Wylensek D."/>
            <person name="Hitch T.C.A."/>
            <person name="Clavel T."/>
        </authorList>
    </citation>
    <scope>NUCLEOTIDE SEQUENCE [LARGE SCALE GENOMIC DNA]</scope>
    <source>
        <strain evidence="8 9">WCA-693-APC-5D-A</strain>
    </source>
</reference>
<comment type="subcellular location">
    <subcellularLocation>
        <location evidence="1">Cell membrane</location>
        <topology evidence="1">Multi-pass membrane protein</topology>
    </subcellularLocation>
</comment>
<feature type="transmembrane region" description="Helical" evidence="6">
    <location>
        <begin position="106"/>
        <end position="125"/>
    </location>
</feature>
<dbReference type="SUPFAM" id="SSF103473">
    <property type="entry name" value="MFS general substrate transporter"/>
    <property type="match status" value="1"/>
</dbReference>
<evidence type="ECO:0000256" key="2">
    <source>
        <dbReference type="ARBA" id="ARBA00022448"/>
    </source>
</evidence>
<dbReference type="Gene3D" id="1.20.1250.20">
    <property type="entry name" value="MFS general substrate transporter like domains"/>
    <property type="match status" value="1"/>
</dbReference>
<feature type="domain" description="Major facilitator superfamily (MFS) profile" evidence="7">
    <location>
        <begin position="1"/>
        <end position="387"/>
    </location>
</feature>
<feature type="transmembrane region" description="Helical" evidence="6">
    <location>
        <begin position="247"/>
        <end position="267"/>
    </location>
</feature>
<evidence type="ECO:0000313" key="9">
    <source>
        <dbReference type="Proteomes" id="UP000433181"/>
    </source>
</evidence>
<evidence type="ECO:0000256" key="3">
    <source>
        <dbReference type="ARBA" id="ARBA00022692"/>
    </source>
</evidence>
<feature type="transmembrane region" description="Helical" evidence="6">
    <location>
        <begin position="12"/>
        <end position="34"/>
    </location>
</feature>
<feature type="transmembrane region" description="Helical" evidence="6">
    <location>
        <begin position="46"/>
        <end position="64"/>
    </location>
</feature>